<gene>
    <name evidence="1" type="ORF">TKK_011215</name>
</gene>
<keyword evidence="2" id="KW-1185">Reference proteome</keyword>
<accession>A0ABD2WNW6</accession>
<dbReference type="AlphaFoldDB" id="A0ABD2WNW6"/>
<evidence type="ECO:0000313" key="2">
    <source>
        <dbReference type="Proteomes" id="UP001627154"/>
    </source>
</evidence>
<evidence type="ECO:0000313" key="1">
    <source>
        <dbReference type="EMBL" id="KAL3394167.1"/>
    </source>
</evidence>
<dbReference type="Proteomes" id="UP001627154">
    <property type="component" value="Unassembled WGS sequence"/>
</dbReference>
<reference evidence="1 2" key="1">
    <citation type="journal article" date="2024" name="bioRxiv">
        <title>A reference genome for Trichogramma kaykai: A tiny desert-dwelling parasitoid wasp with competing sex-ratio distorters.</title>
        <authorList>
            <person name="Culotta J."/>
            <person name="Lindsey A.R."/>
        </authorList>
    </citation>
    <scope>NUCLEOTIDE SEQUENCE [LARGE SCALE GENOMIC DNA]</scope>
    <source>
        <strain evidence="1 2">KSX58</strain>
    </source>
</reference>
<sequence length="77" mass="8690">MTTDVYSPPTTTDMADNEATLNSISNNRISPIKALRSCPPHKHCKQLNIFIARLHRVSATRHPVLKATHLFERKAII</sequence>
<organism evidence="1 2">
    <name type="scientific">Trichogramma kaykai</name>
    <dbReference type="NCBI Taxonomy" id="54128"/>
    <lineage>
        <taxon>Eukaryota</taxon>
        <taxon>Metazoa</taxon>
        <taxon>Ecdysozoa</taxon>
        <taxon>Arthropoda</taxon>
        <taxon>Hexapoda</taxon>
        <taxon>Insecta</taxon>
        <taxon>Pterygota</taxon>
        <taxon>Neoptera</taxon>
        <taxon>Endopterygota</taxon>
        <taxon>Hymenoptera</taxon>
        <taxon>Apocrita</taxon>
        <taxon>Proctotrupomorpha</taxon>
        <taxon>Chalcidoidea</taxon>
        <taxon>Trichogrammatidae</taxon>
        <taxon>Trichogramma</taxon>
    </lineage>
</organism>
<proteinExistence type="predicted"/>
<comment type="caution">
    <text evidence="1">The sequence shown here is derived from an EMBL/GenBank/DDBJ whole genome shotgun (WGS) entry which is preliminary data.</text>
</comment>
<protein>
    <submittedName>
        <fullName evidence="1">Uncharacterized protein</fullName>
    </submittedName>
</protein>
<dbReference type="EMBL" id="JBJJXI010000092">
    <property type="protein sequence ID" value="KAL3394167.1"/>
    <property type="molecule type" value="Genomic_DNA"/>
</dbReference>
<name>A0ABD2WNW6_9HYME</name>